<name>A0ACB9YDV5_PLABR</name>
<proteinExistence type="predicted"/>
<protein>
    <submittedName>
        <fullName evidence="1">Pre-mRNA-splicing factor CLF1</fullName>
    </submittedName>
</protein>
<organism evidence="1 2">
    <name type="scientific">Plasmodium brasilianum</name>
    <dbReference type="NCBI Taxonomy" id="5824"/>
    <lineage>
        <taxon>Eukaryota</taxon>
        <taxon>Sar</taxon>
        <taxon>Alveolata</taxon>
        <taxon>Apicomplexa</taxon>
        <taxon>Aconoidasida</taxon>
        <taxon>Haemosporida</taxon>
        <taxon>Plasmodiidae</taxon>
        <taxon>Plasmodium</taxon>
        <taxon>Plasmodium (Plasmodium)</taxon>
    </lineage>
</organism>
<dbReference type="Proteomes" id="UP001056978">
    <property type="component" value="Chromosome 3"/>
</dbReference>
<reference evidence="1" key="1">
    <citation type="submission" date="2022-06" db="EMBL/GenBank/DDBJ databases">
        <title>The First Complete Genome of the Simian Malaria Parasite Plasmodium brasilianum.</title>
        <authorList>
            <person name="Bajic M."/>
            <person name="Ravishankar S."/>
        </authorList>
    </citation>
    <scope>NUCLEOTIDE SEQUENCE</scope>
    <source>
        <strain evidence="1">Bolivian I</strain>
    </source>
</reference>
<keyword evidence="2" id="KW-1185">Reference proteome</keyword>
<accession>A0ACB9YDV5</accession>
<comment type="caution">
    <text evidence="1">The sequence shown here is derived from an EMBL/GenBank/DDBJ whole genome shotgun (WGS) entry which is preliminary data.</text>
</comment>
<evidence type="ECO:0000313" key="1">
    <source>
        <dbReference type="EMBL" id="KAI4840622.1"/>
    </source>
</evidence>
<gene>
    <name evidence="1" type="ORF">MKS88_000855</name>
</gene>
<sequence>MKENGLGSFKLFLWKYWFDVLLIFKKVEEYIKEIQVLVNKEDTMSVNSKKVQVKNKSAADIQITAEQLINEALDLEEVERKVNYNLIDEDELNEYKITKRKEFEDKIRKRRYLISTYIKYALWEIKQKDIKRARSIFERALNIDYTNKNLWLKYVEVELTNKNINSARNLLERVVLLLPLENTFWKKYAHLEEILNNFVNTRNIYERWIKWKIDETSFLCYINFEERCKEISKCREIFERLIVSIPKLECFYKFIRFEKKYKNIDRARACFEKCIQLFPSSFLDENFYIYFCNFEEENNEYERCRKIYIEALKRLPKDKSELLYKNFLQFQKKYANKEELDQTLILKERIYYEEELKKSPADYDIWFNYIKLEESNINLINKDKSIVRIRELYERAICVVPLVSNKKFWKRYIYIWINYSIFEELYAENIERARQVYKNIFKILSKQNFTFKKIYILYANFELRQLEIQNVRSIYNHAIENVKKEKIFEEYCDIELRLGNIKECREIYAKYVESFPFNSKAWLSMINFELSLDEVERARQIAEIAIHLDDMKLPELIWKNYIDLEINLQEYERAKNLYERLLNITQHYKVYKSYAEFQYIYFDDIIRCREILEDGIEFCKKNELANERCILINFLYEIEKDYGDKEVIEKTSKRLPKKVKRKVIKNNEDEMVEEYITYVFPDDGNQSQNMKILQKALEWKKQMEERKKKEDEEKRREKDKEEKQEEEDEEEEDEEEEDEEEEDEEEEDEEEEDEEEEDGEEEDEEEEDGEEDEDNEKENKEEQKEEER</sequence>
<evidence type="ECO:0000313" key="2">
    <source>
        <dbReference type="Proteomes" id="UP001056978"/>
    </source>
</evidence>
<dbReference type="EMBL" id="CM043771">
    <property type="protein sequence ID" value="KAI4840622.1"/>
    <property type="molecule type" value="Genomic_DNA"/>
</dbReference>